<accession>A0A2A9HED4</accession>
<comment type="caution">
    <text evidence="1">The sequence shown here is derived from an EMBL/GenBank/DDBJ whole genome shotgun (WGS) entry which is preliminary data.</text>
</comment>
<dbReference type="AlphaFoldDB" id="A0A2A9HED4"/>
<gene>
    <name evidence="1" type="ORF">A9A59_0709</name>
</gene>
<dbReference type="RefSeq" id="WP_098502963.1">
    <property type="nucleotide sequence ID" value="NZ_PDJQ01000001.1"/>
</dbReference>
<dbReference type="EMBL" id="PDJQ01000001">
    <property type="protein sequence ID" value="PFG73511.1"/>
    <property type="molecule type" value="Genomic_DNA"/>
</dbReference>
<name>A0A2A9HED4_TEPT2</name>
<reference evidence="1 2" key="1">
    <citation type="submission" date="2017-09" db="EMBL/GenBank/DDBJ databases">
        <title>Sequencing the genomes of two abundant thermophiles in Great Basin hot springs: Thermocrinis jamiesonii and novel Chloroflexi Thermoflexus hugenholtzii.</title>
        <authorList>
            <person name="Hedlund B."/>
        </authorList>
    </citation>
    <scope>NUCLEOTIDE SEQUENCE [LARGE SCALE GENOMIC DNA]</scope>
    <source>
        <strain evidence="1 2">G233</strain>
    </source>
</reference>
<evidence type="ECO:0008006" key="3">
    <source>
        <dbReference type="Google" id="ProtNLM"/>
    </source>
</evidence>
<dbReference type="Proteomes" id="UP000223071">
    <property type="component" value="Unassembled WGS sequence"/>
</dbReference>
<protein>
    <recommendedName>
        <fullName evidence="3">SCP2 domain-containing protein</fullName>
    </recommendedName>
</protein>
<sequence length="144" mass="16682">MPEFPSVEWFRAAADLLNASDSFKRLGTCDAEMGVQVGDRYFEIDFEAFEVKDVKEIDAKRAEELDFVLVQSPEAWRAMIEDIQKNGRATHEYTLNSLDLRSAEEFARGKDYHRRDTFYRFNQTFQEFFDMAAKIPTTFPAGVA</sequence>
<proteinExistence type="predicted"/>
<keyword evidence="2" id="KW-1185">Reference proteome</keyword>
<evidence type="ECO:0000313" key="2">
    <source>
        <dbReference type="Proteomes" id="UP000223071"/>
    </source>
</evidence>
<organism evidence="1 2">
    <name type="scientific">Tepidiforma thermophila (strain KCTC 52669 / CGMCC 1.13589 / G233)</name>
    <dbReference type="NCBI Taxonomy" id="2761530"/>
    <lineage>
        <taxon>Bacteria</taxon>
        <taxon>Bacillati</taxon>
        <taxon>Chloroflexota</taxon>
        <taxon>Tepidiformia</taxon>
        <taxon>Tepidiformales</taxon>
        <taxon>Tepidiformaceae</taxon>
        <taxon>Tepidiforma</taxon>
    </lineage>
</organism>
<evidence type="ECO:0000313" key="1">
    <source>
        <dbReference type="EMBL" id="PFG73511.1"/>
    </source>
</evidence>